<dbReference type="InterPro" id="IPR011701">
    <property type="entry name" value="MFS"/>
</dbReference>
<evidence type="ECO:0000313" key="7">
    <source>
        <dbReference type="EMBL" id="RDW24843.1"/>
    </source>
</evidence>
<feature type="transmembrane region" description="Helical" evidence="5">
    <location>
        <begin position="79"/>
        <end position="99"/>
    </location>
</feature>
<sequence length="527" mass="57853">MEGSVFTQIVNVASFGKLFPYPEFRPDYVIPDFAAENDPVKSHSDISTNTAVISGSTVVVTFTKDDPENPKNWGTAKKVFVSVQILLLTFAMYVGSSIYTPAISEISNDYGISTVAAILPLSVFVFGYGVGPIVLSPLSEHPAVGRLCIYMVCQGISICLMVPLALSPNLGAMLALRFIMGITVSPALATGGATLGDLFEIAYLPFALAFWSISAICGPVFGPVLGGVFAQVLNWHWTIWIWMIIAAAVFVLLFFCFPETSEHHILHKRAKRLQKLNPNLNYTTEADEEWKAMSNKEVAYQILLRPLVIIFSEPIVFFLDAYIGLSYAILYTWFEAFPMVFSELHGFNLIQTGLTYLGLIVGGLLAAFVYVPIVYKTFTKPVIETAEFPPVALFMKIALIGAILFPISVFMFGWTAHKNIHWIVPTIAGMLNVLGQYFIFQTVFNYLSGSYHRFIASVFAGNGLFRSGMAGAFPLFARAMFVKLGPGNFPVGFGCTVLGCLSALMILIPIVLIKYGERLKGGSKWAN</sequence>
<feature type="transmembrane region" description="Helical" evidence="5">
    <location>
        <begin position="201"/>
        <end position="225"/>
    </location>
</feature>
<feature type="transmembrane region" description="Helical" evidence="5">
    <location>
        <begin position="111"/>
        <end position="135"/>
    </location>
</feature>
<dbReference type="AlphaFoldDB" id="A0A371C3E0"/>
<dbReference type="Proteomes" id="UP000256601">
    <property type="component" value="Unassembled WGS sequence"/>
</dbReference>
<name>A0A371C3E0_YARLL</name>
<feature type="transmembrane region" description="Helical" evidence="5">
    <location>
        <begin position="315"/>
        <end position="334"/>
    </location>
</feature>
<dbReference type="InterPro" id="IPR020846">
    <property type="entry name" value="MFS_dom"/>
</dbReference>
<feature type="transmembrane region" description="Helical" evidence="5">
    <location>
        <begin position="237"/>
        <end position="257"/>
    </location>
</feature>
<proteinExistence type="predicted"/>
<evidence type="ECO:0000256" key="4">
    <source>
        <dbReference type="ARBA" id="ARBA00023136"/>
    </source>
</evidence>
<dbReference type="GO" id="GO:1990961">
    <property type="term" value="P:xenobiotic detoxification by transmembrane export across the plasma membrane"/>
    <property type="evidence" value="ECO:0007669"/>
    <property type="project" value="TreeGrafter"/>
</dbReference>
<dbReference type="VEuPathDB" id="FungiDB:YALI0_C04499g"/>
<protein>
    <submittedName>
        <fullName evidence="7">Major facilitator superfamily domain-containing protein</fullName>
    </submittedName>
</protein>
<feature type="transmembrane region" description="Helical" evidence="5">
    <location>
        <begin position="172"/>
        <end position="189"/>
    </location>
</feature>
<gene>
    <name evidence="7" type="ORF">B0I71DRAFT_159904</name>
</gene>
<evidence type="ECO:0000259" key="6">
    <source>
        <dbReference type="PROSITE" id="PS50850"/>
    </source>
</evidence>
<evidence type="ECO:0000256" key="5">
    <source>
        <dbReference type="SAM" id="Phobius"/>
    </source>
</evidence>
<dbReference type="FunFam" id="1.20.1250.20:FF:000011">
    <property type="entry name" value="MFS multidrug transporter, putative"/>
    <property type="match status" value="1"/>
</dbReference>
<feature type="transmembrane region" description="Helical" evidence="5">
    <location>
        <begin position="147"/>
        <end position="166"/>
    </location>
</feature>
<feature type="transmembrane region" description="Helical" evidence="5">
    <location>
        <begin position="489"/>
        <end position="513"/>
    </location>
</feature>
<organism evidence="7 8">
    <name type="scientific">Yarrowia lipolytica</name>
    <name type="common">Candida lipolytica</name>
    <dbReference type="NCBI Taxonomy" id="4952"/>
    <lineage>
        <taxon>Eukaryota</taxon>
        <taxon>Fungi</taxon>
        <taxon>Dikarya</taxon>
        <taxon>Ascomycota</taxon>
        <taxon>Saccharomycotina</taxon>
        <taxon>Dipodascomycetes</taxon>
        <taxon>Dipodascales</taxon>
        <taxon>Dipodascales incertae sedis</taxon>
        <taxon>Yarrowia</taxon>
    </lineage>
</organism>
<dbReference type="SUPFAM" id="SSF103473">
    <property type="entry name" value="MFS general substrate transporter"/>
    <property type="match status" value="1"/>
</dbReference>
<dbReference type="PANTHER" id="PTHR23502">
    <property type="entry name" value="MAJOR FACILITATOR SUPERFAMILY"/>
    <property type="match status" value="1"/>
</dbReference>
<feature type="transmembrane region" description="Helical" evidence="5">
    <location>
        <begin position="354"/>
        <end position="373"/>
    </location>
</feature>
<dbReference type="EMBL" id="KZ859019">
    <property type="protein sequence ID" value="RDW24843.1"/>
    <property type="molecule type" value="Genomic_DNA"/>
</dbReference>
<evidence type="ECO:0000256" key="1">
    <source>
        <dbReference type="ARBA" id="ARBA00004141"/>
    </source>
</evidence>
<evidence type="ECO:0000313" key="8">
    <source>
        <dbReference type="Proteomes" id="UP000256601"/>
    </source>
</evidence>
<evidence type="ECO:0000256" key="2">
    <source>
        <dbReference type="ARBA" id="ARBA00022692"/>
    </source>
</evidence>
<feature type="domain" description="Major facilitator superfamily (MFS) profile" evidence="6">
    <location>
        <begin position="81"/>
        <end position="520"/>
    </location>
</feature>
<comment type="subcellular location">
    <subcellularLocation>
        <location evidence="1">Membrane</location>
        <topology evidence="1">Multi-pass membrane protein</topology>
    </subcellularLocation>
</comment>
<feature type="transmembrane region" description="Helical" evidence="5">
    <location>
        <begin position="454"/>
        <end position="477"/>
    </location>
</feature>
<dbReference type="Pfam" id="PF07690">
    <property type="entry name" value="MFS_1"/>
    <property type="match status" value="1"/>
</dbReference>
<feature type="transmembrane region" description="Helical" evidence="5">
    <location>
        <begin position="422"/>
        <end position="447"/>
    </location>
</feature>
<dbReference type="GO" id="GO:0015244">
    <property type="term" value="F:fluconazole transmembrane transporter activity"/>
    <property type="evidence" value="ECO:0007669"/>
    <property type="project" value="TreeGrafter"/>
</dbReference>
<evidence type="ECO:0000256" key="3">
    <source>
        <dbReference type="ARBA" id="ARBA00022989"/>
    </source>
</evidence>
<reference evidence="7 8" key="1">
    <citation type="submission" date="2018-07" db="EMBL/GenBank/DDBJ databases">
        <title>Draft Genome Assemblies for Five Robust Yarrowia lipolytica Strains Exhibiting High Lipid Production and Pentose Sugar Utilization and Sugar Alcohol Secretion from Undetoxified Lignocellulosic Biomass Hydrolysates.</title>
        <authorList>
            <consortium name="DOE Joint Genome Institute"/>
            <person name="Walker C."/>
            <person name="Ryu S."/>
            <person name="Na H."/>
            <person name="Zane M."/>
            <person name="LaButti K."/>
            <person name="Lipzen A."/>
            <person name="Haridas S."/>
            <person name="Barry K."/>
            <person name="Grigoriev I.V."/>
            <person name="Quarterman J."/>
            <person name="Slininger P."/>
            <person name="Dien B."/>
            <person name="Trinh C.T."/>
        </authorList>
    </citation>
    <scope>NUCLEOTIDE SEQUENCE [LARGE SCALE GENOMIC DNA]</scope>
    <source>
        <strain evidence="7 8">YB392</strain>
    </source>
</reference>
<dbReference type="VEuPathDB" id="FungiDB:YALI1_C06006g"/>
<dbReference type="PANTHER" id="PTHR23502:SF23">
    <property type="entry name" value="FLUCONAZOLE RESISTANCE PROTEIN 1"/>
    <property type="match status" value="1"/>
</dbReference>
<accession>A0A371C3E0</accession>
<keyword evidence="2 5" id="KW-0812">Transmembrane</keyword>
<dbReference type="CDD" id="cd17323">
    <property type="entry name" value="MFS_Tpo1_MDR_like"/>
    <property type="match status" value="1"/>
</dbReference>
<dbReference type="InterPro" id="IPR036259">
    <property type="entry name" value="MFS_trans_sf"/>
</dbReference>
<dbReference type="GO" id="GO:0005886">
    <property type="term" value="C:plasma membrane"/>
    <property type="evidence" value="ECO:0007669"/>
    <property type="project" value="TreeGrafter"/>
</dbReference>
<dbReference type="Gene3D" id="1.20.1250.20">
    <property type="entry name" value="MFS general substrate transporter like domains"/>
    <property type="match status" value="1"/>
</dbReference>
<feature type="transmembrane region" description="Helical" evidence="5">
    <location>
        <begin position="393"/>
        <end position="416"/>
    </location>
</feature>
<dbReference type="PROSITE" id="PS50850">
    <property type="entry name" value="MFS"/>
    <property type="match status" value="1"/>
</dbReference>
<keyword evidence="4 5" id="KW-0472">Membrane</keyword>
<keyword evidence="3 5" id="KW-1133">Transmembrane helix</keyword>